<proteinExistence type="predicted"/>
<reference evidence="2 3" key="1">
    <citation type="journal article" date="2019" name="Int. J. Syst. Evol. Microbiol.">
        <title>The Global Catalogue of Microorganisms (GCM) 10K type strain sequencing project: providing services to taxonomists for standard genome sequencing and annotation.</title>
        <authorList>
            <consortium name="The Broad Institute Genomics Platform"/>
            <consortium name="The Broad Institute Genome Sequencing Center for Infectious Disease"/>
            <person name="Wu L."/>
            <person name="Ma J."/>
        </authorList>
    </citation>
    <scope>NUCLEOTIDE SEQUENCE [LARGE SCALE GENOMIC DNA]</scope>
    <source>
        <strain evidence="2 3">JCM 11813</strain>
    </source>
</reference>
<feature type="region of interest" description="Disordered" evidence="1">
    <location>
        <begin position="1"/>
        <end position="35"/>
    </location>
</feature>
<organism evidence="2 3">
    <name type="scientific">Nocardioides aquiterrae</name>
    <dbReference type="NCBI Taxonomy" id="203799"/>
    <lineage>
        <taxon>Bacteria</taxon>
        <taxon>Bacillati</taxon>
        <taxon>Actinomycetota</taxon>
        <taxon>Actinomycetes</taxon>
        <taxon>Propionibacteriales</taxon>
        <taxon>Nocardioidaceae</taxon>
        <taxon>Nocardioides</taxon>
    </lineage>
</organism>
<dbReference type="EMBL" id="BAAAJE010000006">
    <property type="protein sequence ID" value="GAA1134451.1"/>
    <property type="molecule type" value="Genomic_DNA"/>
</dbReference>
<dbReference type="Proteomes" id="UP001499979">
    <property type="component" value="Unassembled WGS sequence"/>
</dbReference>
<accession>A0ABN1UDL5</accession>
<sequence>MTQPVLAAGDGGEPLDHAAHTGRTGGSGSDRRRHPTIVRHGADIGGGEALAPRRLSTTCAHIATGVVSLCWPDVGVPSRDASGDLTSCTRET</sequence>
<keyword evidence="3" id="KW-1185">Reference proteome</keyword>
<gene>
    <name evidence="2" type="ORF">GCM10009606_13250</name>
</gene>
<comment type="caution">
    <text evidence="2">The sequence shown here is derived from an EMBL/GenBank/DDBJ whole genome shotgun (WGS) entry which is preliminary data.</text>
</comment>
<name>A0ABN1UDL5_9ACTN</name>
<evidence type="ECO:0000313" key="2">
    <source>
        <dbReference type="EMBL" id="GAA1134451.1"/>
    </source>
</evidence>
<evidence type="ECO:0000313" key="3">
    <source>
        <dbReference type="Proteomes" id="UP001499979"/>
    </source>
</evidence>
<evidence type="ECO:0000256" key="1">
    <source>
        <dbReference type="SAM" id="MobiDB-lite"/>
    </source>
</evidence>
<protein>
    <submittedName>
        <fullName evidence="2">Uncharacterized protein</fullName>
    </submittedName>
</protein>